<dbReference type="WBParaSite" id="BTMF_0000317701-mRNA-1">
    <property type="protein sequence ID" value="BTMF_0000317701-mRNA-1"/>
    <property type="gene ID" value="BTMF_0000317701"/>
</dbReference>
<name>A0A0R3QA16_9BILA</name>
<dbReference type="AlphaFoldDB" id="A0A0R3QA16"/>
<organism evidence="3">
    <name type="scientific">Brugia timori</name>
    <dbReference type="NCBI Taxonomy" id="42155"/>
    <lineage>
        <taxon>Eukaryota</taxon>
        <taxon>Metazoa</taxon>
        <taxon>Ecdysozoa</taxon>
        <taxon>Nematoda</taxon>
        <taxon>Chromadorea</taxon>
        <taxon>Rhabditida</taxon>
        <taxon>Spirurina</taxon>
        <taxon>Spiruromorpha</taxon>
        <taxon>Filarioidea</taxon>
        <taxon>Onchocercidae</taxon>
        <taxon>Brugia</taxon>
    </lineage>
</organism>
<gene>
    <name evidence="1" type="ORF">BTMF_LOCUS2498</name>
</gene>
<accession>A0A0R3QA16</accession>
<proteinExistence type="predicted"/>
<reference evidence="1 2" key="2">
    <citation type="submission" date="2018-11" db="EMBL/GenBank/DDBJ databases">
        <authorList>
            <consortium name="Pathogen Informatics"/>
        </authorList>
    </citation>
    <scope>NUCLEOTIDE SEQUENCE [LARGE SCALE GENOMIC DNA]</scope>
</reference>
<dbReference type="EMBL" id="UZAG01002065">
    <property type="protein sequence ID" value="VDO12698.1"/>
    <property type="molecule type" value="Genomic_DNA"/>
</dbReference>
<protein>
    <submittedName>
        <fullName evidence="1 3">Uncharacterized protein</fullName>
    </submittedName>
</protein>
<keyword evidence="2" id="KW-1185">Reference proteome</keyword>
<reference evidence="3" key="1">
    <citation type="submission" date="2017-02" db="UniProtKB">
        <authorList>
            <consortium name="WormBaseParasite"/>
        </authorList>
    </citation>
    <scope>IDENTIFICATION</scope>
</reference>
<evidence type="ECO:0000313" key="1">
    <source>
        <dbReference type="EMBL" id="VDO12698.1"/>
    </source>
</evidence>
<evidence type="ECO:0000313" key="2">
    <source>
        <dbReference type="Proteomes" id="UP000280834"/>
    </source>
</evidence>
<dbReference type="Proteomes" id="UP000280834">
    <property type="component" value="Unassembled WGS sequence"/>
</dbReference>
<evidence type="ECO:0000313" key="3">
    <source>
        <dbReference type="WBParaSite" id="BTMF_0000317701-mRNA-1"/>
    </source>
</evidence>
<sequence length="35" mass="3986">MSKSLLYSSSQNVSQRLRHFAPNCAFSFIICSFSK</sequence>